<reference evidence="3" key="1">
    <citation type="journal article" date="2011" name="Science">
        <title>The plant cell wall-decomposing machinery underlies the functional diversity of forest fungi.</title>
        <authorList>
            <person name="Eastwood D.C."/>
            <person name="Floudas D."/>
            <person name="Binder M."/>
            <person name="Majcherczyk A."/>
            <person name="Schneider P."/>
            <person name="Aerts A."/>
            <person name="Asiegbu F.O."/>
            <person name="Baker S.E."/>
            <person name="Barry K."/>
            <person name="Bendiksby M."/>
            <person name="Blumentritt M."/>
            <person name="Coutinho P.M."/>
            <person name="Cullen D."/>
            <person name="de Vries R.P."/>
            <person name="Gathman A."/>
            <person name="Goodell B."/>
            <person name="Henrissat B."/>
            <person name="Ihrmark K."/>
            <person name="Kauserud H."/>
            <person name="Kohler A."/>
            <person name="LaButti K."/>
            <person name="Lapidus A."/>
            <person name="Lavin J.L."/>
            <person name="Lee Y.-H."/>
            <person name="Lindquist E."/>
            <person name="Lilly W."/>
            <person name="Lucas S."/>
            <person name="Morin E."/>
            <person name="Murat C."/>
            <person name="Oguiza J.A."/>
            <person name="Park J."/>
            <person name="Pisabarro A.G."/>
            <person name="Riley R."/>
            <person name="Rosling A."/>
            <person name="Salamov A."/>
            <person name="Schmidt O."/>
            <person name="Schmutz J."/>
            <person name="Skrede I."/>
            <person name="Stenlid J."/>
            <person name="Wiebenga A."/>
            <person name="Xie X."/>
            <person name="Kuees U."/>
            <person name="Hibbett D.S."/>
            <person name="Hoffmeister D."/>
            <person name="Hoegberg N."/>
            <person name="Martin F."/>
            <person name="Grigoriev I.V."/>
            <person name="Watkinson S.C."/>
        </authorList>
    </citation>
    <scope>NUCLEOTIDE SEQUENCE [LARGE SCALE GENOMIC DNA]</scope>
    <source>
        <strain evidence="3">strain S7.3</strain>
    </source>
</reference>
<accession>F8QE08</accession>
<keyword evidence="3" id="KW-1185">Reference proteome</keyword>
<dbReference type="STRING" id="936435.F8QE08"/>
<protein>
    <submittedName>
        <fullName evidence="2">Uncharacterized protein</fullName>
    </submittedName>
</protein>
<feature type="region of interest" description="Disordered" evidence="1">
    <location>
        <begin position="221"/>
        <end position="244"/>
    </location>
</feature>
<dbReference type="HOGENOM" id="CLU_1138584_0_0_1"/>
<dbReference type="InParanoid" id="F8QE08"/>
<feature type="compositionally biased region" description="Gly residues" evidence="1">
    <location>
        <begin position="226"/>
        <end position="237"/>
    </location>
</feature>
<evidence type="ECO:0000313" key="3">
    <source>
        <dbReference type="Proteomes" id="UP000008063"/>
    </source>
</evidence>
<gene>
    <name evidence="2" type="ORF">SERLA73DRAFT_156333</name>
</gene>
<proteinExistence type="predicted"/>
<sequence>MIRKVGDIGQCCSSGIECMSHFAPPATFLYNNYRQALDILEETLQTEYWQKLIDLQASKQRLGAALESINKAGSECNVGEVGKCKRKMARQLLVTPAGQLAMDRYFKLLWAKEKIQWLNIEIQRVVSYIQDEDMYLHQCKELPSSNRKGRFNEHHLCHLTDIALLPGFSGTVSTCISIWTGPGESTIKPAPIIAPSTSLESASLPLLVMPGETLQMDLSKTEEDLGGGGGGGGGGLNSTGTDLI</sequence>
<name>F8QE08_SERL3</name>
<dbReference type="Proteomes" id="UP000008063">
    <property type="component" value="Unassembled WGS sequence"/>
</dbReference>
<evidence type="ECO:0000256" key="1">
    <source>
        <dbReference type="SAM" id="MobiDB-lite"/>
    </source>
</evidence>
<organism evidence="3">
    <name type="scientific">Serpula lacrymans var. lacrymans (strain S7.3)</name>
    <name type="common">Dry rot fungus</name>
    <dbReference type="NCBI Taxonomy" id="936435"/>
    <lineage>
        <taxon>Eukaryota</taxon>
        <taxon>Fungi</taxon>
        <taxon>Dikarya</taxon>
        <taxon>Basidiomycota</taxon>
        <taxon>Agaricomycotina</taxon>
        <taxon>Agaricomycetes</taxon>
        <taxon>Agaricomycetidae</taxon>
        <taxon>Boletales</taxon>
        <taxon>Coniophorineae</taxon>
        <taxon>Serpulaceae</taxon>
        <taxon>Serpula</taxon>
    </lineage>
</organism>
<dbReference type="EMBL" id="GL945492">
    <property type="protein sequence ID" value="EGN93383.1"/>
    <property type="molecule type" value="Genomic_DNA"/>
</dbReference>
<evidence type="ECO:0000313" key="2">
    <source>
        <dbReference type="EMBL" id="EGN93383.1"/>
    </source>
</evidence>
<dbReference type="AlphaFoldDB" id="F8QE08"/>